<evidence type="ECO:0000313" key="6">
    <source>
        <dbReference type="EMBL" id="KMZ64318.1"/>
    </source>
</evidence>
<dbReference type="InterPro" id="IPR008801">
    <property type="entry name" value="RALF"/>
</dbReference>
<evidence type="ECO:0000256" key="4">
    <source>
        <dbReference type="ARBA" id="ARBA00023157"/>
    </source>
</evidence>
<dbReference type="GO" id="GO:0019722">
    <property type="term" value="P:calcium-mediated signaling"/>
    <property type="evidence" value="ECO:0000318"/>
    <property type="project" value="GO_Central"/>
</dbReference>
<reference evidence="7" key="1">
    <citation type="journal article" date="2016" name="Nature">
        <title>The genome of the seagrass Zostera marina reveals angiosperm adaptation to the sea.</title>
        <authorList>
            <person name="Olsen J.L."/>
            <person name="Rouze P."/>
            <person name="Verhelst B."/>
            <person name="Lin Y.-C."/>
            <person name="Bayer T."/>
            <person name="Collen J."/>
            <person name="Dattolo E."/>
            <person name="De Paoli E."/>
            <person name="Dittami S."/>
            <person name="Maumus F."/>
            <person name="Michel G."/>
            <person name="Kersting A."/>
            <person name="Lauritano C."/>
            <person name="Lohaus R."/>
            <person name="Toepel M."/>
            <person name="Tonon T."/>
            <person name="Vanneste K."/>
            <person name="Amirebrahimi M."/>
            <person name="Brakel J."/>
            <person name="Bostroem C."/>
            <person name="Chovatia M."/>
            <person name="Grimwood J."/>
            <person name="Jenkins J.W."/>
            <person name="Jueterbock A."/>
            <person name="Mraz A."/>
            <person name="Stam W.T."/>
            <person name="Tice H."/>
            <person name="Bornberg-Bauer E."/>
            <person name="Green P.J."/>
            <person name="Pearson G.A."/>
            <person name="Procaccini G."/>
            <person name="Duarte C.M."/>
            <person name="Schmutz J."/>
            <person name="Reusch T.B.H."/>
            <person name="Van de Peer Y."/>
        </authorList>
    </citation>
    <scope>NUCLEOTIDE SEQUENCE [LARGE SCALE GENOMIC DNA]</scope>
    <source>
        <strain evidence="7">cv. Finnish</strain>
    </source>
</reference>
<evidence type="ECO:0000256" key="5">
    <source>
        <dbReference type="SAM" id="SignalP"/>
    </source>
</evidence>
<dbReference type="OMA" id="RYLMCSE"/>
<keyword evidence="3 5" id="KW-0732">Signal</keyword>
<evidence type="ECO:0000256" key="2">
    <source>
        <dbReference type="ARBA" id="ARBA00022702"/>
    </source>
</evidence>
<sequence length="137" mass="15491">MGFSSAFVIVLFVFLHVFFQPVHVHAGEADLENADSNELVSDYDSLDWAASTVSAYPFGMMEEEDEGAEVGMNSNESSRRSLLWRMHYFISYGALSANRVPCPPRSGRSYYTHNCYRARGPAHPYHRSCSAIARCRR</sequence>
<feature type="signal peptide" evidence="5">
    <location>
        <begin position="1"/>
        <end position="26"/>
    </location>
</feature>
<dbReference type="STRING" id="29655.A0A0K9P5N2"/>
<accession>A0A0K9P5N2</accession>
<organism evidence="6 7">
    <name type="scientific">Zostera marina</name>
    <name type="common">Eelgrass</name>
    <dbReference type="NCBI Taxonomy" id="29655"/>
    <lineage>
        <taxon>Eukaryota</taxon>
        <taxon>Viridiplantae</taxon>
        <taxon>Streptophyta</taxon>
        <taxon>Embryophyta</taxon>
        <taxon>Tracheophyta</taxon>
        <taxon>Spermatophyta</taxon>
        <taxon>Magnoliopsida</taxon>
        <taxon>Liliopsida</taxon>
        <taxon>Zosteraceae</taxon>
        <taxon>Zostera</taxon>
    </lineage>
</organism>
<comment type="caution">
    <text evidence="6">The sequence shown here is derived from an EMBL/GenBank/DDBJ whole genome shotgun (WGS) entry which is preliminary data.</text>
</comment>
<dbReference type="AlphaFoldDB" id="A0A0K9P5N2"/>
<gene>
    <name evidence="6" type="ORF">ZOSMA_375G00060</name>
</gene>
<evidence type="ECO:0000313" key="7">
    <source>
        <dbReference type="Proteomes" id="UP000036987"/>
    </source>
</evidence>
<dbReference type="Proteomes" id="UP000036987">
    <property type="component" value="Unassembled WGS sequence"/>
</dbReference>
<comment type="similarity">
    <text evidence="1">Belongs to the plant rapid alkalinization factor (RALF) family.</text>
</comment>
<name>A0A0K9P5N2_ZOSMR</name>
<dbReference type="OrthoDB" id="1931174at2759"/>
<dbReference type="PANTHER" id="PTHR33136:SF6">
    <property type="entry name" value="PROTEIN RALF-LIKE 34"/>
    <property type="match status" value="1"/>
</dbReference>
<evidence type="ECO:0000256" key="1">
    <source>
        <dbReference type="ARBA" id="ARBA00009178"/>
    </source>
</evidence>
<feature type="chain" id="PRO_5005527608" evidence="5">
    <location>
        <begin position="27"/>
        <end position="137"/>
    </location>
</feature>
<proteinExistence type="inferred from homology"/>
<dbReference type="PANTHER" id="PTHR33136">
    <property type="entry name" value="RAPID ALKALINIZATION FACTOR-LIKE"/>
    <property type="match status" value="1"/>
</dbReference>
<keyword evidence="2" id="KW-0372">Hormone</keyword>
<dbReference type="EMBL" id="LFYR01001163">
    <property type="protein sequence ID" value="KMZ64318.1"/>
    <property type="molecule type" value="Genomic_DNA"/>
</dbReference>
<dbReference type="GO" id="GO:0005179">
    <property type="term" value="F:hormone activity"/>
    <property type="evidence" value="ECO:0007669"/>
    <property type="project" value="UniProtKB-KW"/>
</dbReference>
<evidence type="ECO:0000256" key="3">
    <source>
        <dbReference type="ARBA" id="ARBA00022729"/>
    </source>
</evidence>
<dbReference type="Pfam" id="PF05498">
    <property type="entry name" value="RALF"/>
    <property type="match status" value="1"/>
</dbReference>
<keyword evidence="4" id="KW-1015">Disulfide bond</keyword>
<protein>
    <submittedName>
        <fullName evidence="6">Protein RALF-like 34</fullName>
    </submittedName>
</protein>
<keyword evidence="7" id="KW-1185">Reference proteome</keyword>